<reference evidence="1" key="1">
    <citation type="submission" date="2015-04" db="UniProtKB">
        <authorList>
            <consortium name="EnsemblPlants"/>
        </authorList>
    </citation>
    <scope>IDENTIFICATION</scope>
</reference>
<sequence length="79" mass="8625">MTGSRPVEGRRTGVAEVTCYRSWACDIRVGRRQTTAIGIEDPRRKLSPVFHWTGSGYAFGRGNLLGGVVKVASSLDEDL</sequence>
<organism evidence="1">
    <name type="scientific">Oryza punctata</name>
    <name type="common">Red rice</name>
    <dbReference type="NCBI Taxonomy" id="4537"/>
    <lineage>
        <taxon>Eukaryota</taxon>
        <taxon>Viridiplantae</taxon>
        <taxon>Streptophyta</taxon>
        <taxon>Embryophyta</taxon>
        <taxon>Tracheophyta</taxon>
        <taxon>Spermatophyta</taxon>
        <taxon>Magnoliopsida</taxon>
        <taxon>Liliopsida</taxon>
        <taxon>Poales</taxon>
        <taxon>Poaceae</taxon>
        <taxon>BOP clade</taxon>
        <taxon>Oryzoideae</taxon>
        <taxon>Oryzeae</taxon>
        <taxon>Oryzinae</taxon>
        <taxon>Oryza</taxon>
    </lineage>
</organism>
<reference evidence="1" key="2">
    <citation type="submission" date="2018-05" db="EMBL/GenBank/DDBJ databases">
        <title>OpunRS2 (Oryza punctata Reference Sequence Version 2).</title>
        <authorList>
            <person name="Zhang J."/>
            <person name="Kudrna D."/>
            <person name="Lee S."/>
            <person name="Talag J."/>
            <person name="Welchert J."/>
            <person name="Wing R.A."/>
        </authorList>
    </citation>
    <scope>NUCLEOTIDE SEQUENCE [LARGE SCALE GENOMIC DNA]</scope>
</reference>
<dbReference type="AlphaFoldDB" id="A0A0E0JED6"/>
<evidence type="ECO:0000313" key="2">
    <source>
        <dbReference type="Proteomes" id="UP000026962"/>
    </source>
</evidence>
<protein>
    <submittedName>
        <fullName evidence="1">Uncharacterized protein</fullName>
    </submittedName>
</protein>
<dbReference type="Proteomes" id="UP000026962">
    <property type="component" value="Chromosome 1"/>
</dbReference>
<keyword evidence="2" id="KW-1185">Reference proteome</keyword>
<evidence type="ECO:0000313" key="1">
    <source>
        <dbReference type="EnsemblPlants" id="OPUNC01G03630.1"/>
    </source>
</evidence>
<dbReference type="HOGENOM" id="CLU_2531166_0_0_1"/>
<dbReference type="OMA" id="CYRCWEG"/>
<dbReference type="EnsemblPlants" id="OPUNC01G03630.1">
    <property type="protein sequence ID" value="OPUNC01G03630.1"/>
    <property type="gene ID" value="OPUNC01G03630"/>
</dbReference>
<name>A0A0E0JED6_ORYPU</name>
<dbReference type="Gramene" id="OPUNC01G03630.1">
    <property type="protein sequence ID" value="OPUNC01G03630.1"/>
    <property type="gene ID" value="OPUNC01G03630"/>
</dbReference>
<proteinExistence type="predicted"/>
<accession>A0A0E0JED6</accession>